<gene>
    <name evidence="3" type="ORF">GCM10007874_51530</name>
</gene>
<dbReference type="RefSeq" id="WP_284315109.1">
    <property type="nucleotide sequence ID" value="NZ_BSPC01000058.1"/>
</dbReference>
<organism evidence="3 4">
    <name type="scientific">Labrys miyagiensis</name>
    <dbReference type="NCBI Taxonomy" id="346912"/>
    <lineage>
        <taxon>Bacteria</taxon>
        <taxon>Pseudomonadati</taxon>
        <taxon>Pseudomonadota</taxon>
        <taxon>Alphaproteobacteria</taxon>
        <taxon>Hyphomicrobiales</taxon>
        <taxon>Xanthobacteraceae</taxon>
        <taxon>Labrys</taxon>
    </lineage>
</organism>
<dbReference type="InterPro" id="IPR000868">
    <property type="entry name" value="Isochorismatase-like_dom"/>
</dbReference>
<dbReference type="Gene3D" id="3.40.50.850">
    <property type="entry name" value="Isochorismatase-like"/>
    <property type="match status" value="1"/>
</dbReference>
<proteinExistence type="predicted"/>
<keyword evidence="1" id="KW-0378">Hydrolase</keyword>
<dbReference type="PANTHER" id="PTHR43540:SF6">
    <property type="entry name" value="ISOCHORISMATASE-LIKE DOMAIN-CONTAINING PROTEIN"/>
    <property type="match status" value="1"/>
</dbReference>
<dbReference type="CDD" id="cd00431">
    <property type="entry name" value="cysteine_hydrolases"/>
    <property type="match status" value="1"/>
</dbReference>
<dbReference type="SUPFAM" id="SSF52499">
    <property type="entry name" value="Isochorismatase-like hydrolases"/>
    <property type="match status" value="1"/>
</dbReference>
<protein>
    <recommendedName>
        <fullName evidence="2">Isochorismatase-like domain-containing protein</fullName>
    </recommendedName>
</protein>
<dbReference type="InterPro" id="IPR050272">
    <property type="entry name" value="Isochorismatase-like_hydrls"/>
</dbReference>
<dbReference type="PANTHER" id="PTHR43540">
    <property type="entry name" value="PEROXYUREIDOACRYLATE/UREIDOACRYLATE AMIDOHYDROLASE-RELATED"/>
    <property type="match status" value="1"/>
</dbReference>
<keyword evidence="4" id="KW-1185">Reference proteome</keyword>
<dbReference type="Pfam" id="PF00857">
    <property type="entry name" value="Isochorismatase"/>
    <property type="match status" value="1"/>
</dbReference>
<evidence type="ECO:0000259" key="2">
    <source>
        <dbReference type="Pfam" id="PF00857"/>
    </source>
</evidence>
<comment type="caution">
    <text evidence="3">The sequence shown here is derived from an EMBL/GenBank/DDBJ whole genome shotgun (WGS) entry which is preliminary data.</text>
</comment>
<reference evidence="4" key="1">
    <citation type="journal article" date="2019" name="Int. J. Syst. Evol. Microbiol.">
        <title>The Global Catalogue of Microorganisms (GCM) 10K type strain sequencing project: providing services to taxonomists for standard genome sequencing and annotation.</title>
        <authorList>
            <consortium name="The Broad Institute Genomics Platform"/>
            <consortium name="The Broad Institute Genome Sequencing Center for Infectious Disease"/>
            <person name="Wu L."/>
            <person name="Ma J."/>
        </authorList>
    </citation>
    <scope>NUCLEOTIDE SEQUENCE [LARGE SCALE GENOMIC DNA]</scope>
    <source>
        <strain evidence="4">NBRC 101365</strain>
    </source>
</reference>
<sequence>MLTGARAVHLCIDMQRIFAEETQWHTPTLFDIVPNIARIVAGKPGHTIFARFTVPHTPDLATGSWQTYYHRWSSLTGANLAPGMIDLVEPLAALAESEEIFDKPTYSLFGENSLDQRLRARKADTLIITGVETDICVLATVFDAVDLGYRVILVRDAVTSSSLESHKATLELVLPRMPQQIIIAGTADVVGSWSPA</sequence>
<feature type="domain" description="Isochorismatase-like" evidence="2">
    <location>
        <begin position="8"/>
        <end position="173"/>
    </location>
</feature>
<name>A0ABQ6CP35_9HYPH</name>
<evidence type="ECO:0000313" key="3">
    <source>
        <dbReference type="EMBL" id="GLS22136.1"/>
    </source>
</evidence>
<dbReference type="Proteomes" id="UP001156882">
    <property type="component" value="Unassembled WGS sequence"/>
</dbReference>
<evidence type="ECO:0000313" key="4">
    <source>
        <dbReference type="Proteomes" id="UP001156882"/>
    </source>
</evidence>
<accession>A0ABQ6CP35</accession>
<dbReference type="EMBL" id="BSPC01000058">
    <property type="protein sequence ID" value="GLS22136.1"/>
    <property type="molecule type" value="Genomic_DNA"/>
</dbReference>
<dbReference type="InterPro" id="IPR036380">
    <property type="entry name" value="Isochorismatase-like_sf"/>
</dbReference>
<evidence type="ECO:0000256" key="1">
    <source>
        <dbReference type="ARBA" id="ARBA00022801"/>
    </source>
</evidence>